<feature type="domain" description="Phorbol-ester/DAG-type" evidence="4">
    <location>
        <begin position="294"/>
        <end position="349"/>
    </location>
</feature>
<evidence type="ECO:0000313" key="6">
    <source>
        <dbReference type="Proteomes" id="UP000806378"/>
    </source>
</evidence>
<keyword evidence="6" id="KW-1185">Reference proteome</keyword>
<dbReference type="Gene3D" id="3.30.60.20">
    <property type="match status" value="1"/>
</dbReference>
<dbReference type="AlphaFoldDB" id="A0A8T0CK03"/>
<feature type="domain" description="Phorbol-ester/DAG-type" evidence="4">
    <location>
        <begin position="57"/>
        <end position="110"/>
    </location>
</feature>
<dbReference type="Pfam" id="PF03107">
    <property type="entry name" value="C1_2"/>
    <property type="match status" value="5"/>
</dbReference>
<name>A0A8T0CK03_CORYI</name>
<feature type="domain" description="Phorbol-ester/DAG-type" evidence="4">
    <location>
        <begin position="190"/>
        <end position="235"/>
    </location>
</feature>
<dbReference type="EMBL" id="MU090682">
    <property type="protein sequence ID" value="KAF7847574.1"/>
    <property type="molecule type" value="Genomic_DNA"/>
</dbReference>
<dbReference type="PANTHER" id="PTHR46288">
    <property type="entry name" value="PHORBOL-ESTER/DAG-TYPE DOMAIN-CONTAINING PROTEIN"/>
    <property type="match status" value="1"/>
</dbReference>
<dbReference type="Proteomes" id="UP000806378">
    <property type="component" value="Unassembled WGS sequence"/>
</dbReference>
<feature type="domain" description="Phorbol-ester/DAG-type" evidence="4">
    <location>
        <begin position="246"/>
        <end position="288"/>
    </location>
</feature>
<reference evidence="5" key="1">
    <citation type="submission" date="2020-05" db="EMBL/GenBank/DDBJ databases">
        <title>WGS assembly of Corymbia citriodora subspecies variegata.</title>
        <authorList>
            <person name="Barry K."/>
            <person name="Hundley H."/>
            <person name="Shu S."/>
            <person name="Jenkins J."/>
            <person name="Grimwood J."/>
            <person name="Baten A."/>
        </authorList>
    </citation>
    <scope>NUCLEOTIDE SEQUENCE</scope>
    <source>
        <strain evidence="5">CV2-018</strain>
    </source>
</reference>
<gene>
    <name evidence="5" type="ORF">BT93_L2826</name>
</gene>
<evidence type="ECO:0000313" key="5">
    <source>
        <dbReference type="EMBL" id="KAF7847574.1"/>
    </source>
</evidence>
<protein>
    <recommendedName>
        <fullName evidence="4">Phorbol-ester/DAG-type domain-containing protein</fullName>
    </recommendedName>
</protein>
<keyword evidence="3" id="KW-0862">Zinc</keyword>
<organism evidence="5 6">
    <name type="scientific">Corymbia citriodora subsp. variegata</name>
    <dbReference type="NCBI Taxonomy" id="360336"/>
    <lineage>
        <taxon>Eukaryota</taxon>
        <taxon>Viridiplantae</taxon>
        <taxon>Streptophyta</taxon>
        <taxon>Embryophyta</taxon>
        <taxon>Tracheophyta</taxon>
        <taxon>Spermatophyta</taxon>
        <taxon>Magnoliopsida</taxon>
        <taxon>eudicotyledons</taxon>
        <taxon>Gunneridae</taxon>
        <taxon>Pentapetalae</taxon>
        <taxon>rosids</taxon>
        <taxon>malvids</taxon>
        <taxon>Myrtales</taxon>
        <taxon>Myrtaceae</taxon>
        <taxon>Myrtoideae</taxon>
        <taxon>Eucalypteae</taxon>
        <taxon>Corymbia</taxon>
    </lineage>
</organism>
<evidence type="ECO:0000259" key="4">
    <source>
        <dbReference type="SMART" id="SM00109"/>
    </source>
</evidence>
<comment type="caution">
    <text evidence="5">The sequence shown here is derived from an EMBL/GenBank/DDBJ whole genome shotgun (WGS) entry which is preliminary data.</text>
</comment>
<evidence type="ECO:0000256" key="3">
    <source>
        <dbReference type="ARBA" id="ARBA00022833"/>
    </source>
</evidence>
<accession>A0A8T0CK03</accession>
<dbReference type="Gramene" id="rna-gnl|WGS:JABURB|Cocit.L2826.1">
    <property type="protein sequence ID" value="cds-KAF7847574.1"/>
    <property type="gene ID" value="gene-BT93_L2826"/>
</dbReference>
<proteinExistence type="predicted"/>
<dbReference type="GO" id="GO:0046872">
    <property type="term" value="F:metal ion binding"/>
    <property type="evidence" value="ECO:0007669"/>
    <property type="project" value="UniProtKB-KW"/>
</dbReference>
<evidence type="ECO:0000256" key="1">
    <source>
        <dbReference type="ARBA" id="ARBA00022723"/>
    </source>
</evidence>
<keyword evidence="2" id="KW-0677">Repeat</keyword>
<keyword evidence="1" id="KW-0479">Metal-binding</keyword>
<dbReference type="PANTHER" id="PTHR46288:SF27">
    <property type="entry name" value="CYSTEINE_HISTIDINE-RICH C1 DOMAIN FAMILY PROTEIN"/>
    <property type="match status" value="1"/>
</dbReference>
<dbReference type="InterPro" id="IPR002219">
    <property type="entry name" value="PKC_DAG/PE"/>
</dbReference>
<feature type="domain" description="Phorbol-ester/DAG-type" evidence="4">
    <location>
        <begin position="8"/>
        <end position="55"/>
    </location>
</feature>
<sequence>MEVCHFSHKHWLTLCAMDDSGKPCRACSRPIYDYAYVCHNCGFHLHKKCAKLPQTIHHHLHPKHPLTLHFNSSKAFECSICNKTGSGFTFRCCECEYNMDVTCFLKNQPCLNPPLREGKMRKLLHFSHHHTLTLCYLTQQNKRKCSGCQQQILGPAYCCKDCKHPFTLDKSCAQLPRQKEHPFHPSHSLTLYKKSPYGEQRAVCDACKKTISGFVYHCDKCSFDLDLVCATHTPSLKHEKHDGRLTFFEEMNCQVLCNSCGKSCSNNLYRCVSCNFNVHSTCLPFPSTFKHKRHPHSLILKDSSPKDNPSGISCAECEKKISPKARAYYCAECSYGVHLECLVSEDQPDLGKLLGDMAKDIDVIATQLKPCQGGARCNCHSVETGQRICNTEDVSTSRYASRRCNCNLSSRMG</sequence>
<dbReference type="SUPFAM" id="SSF57889">
    <property type="entry name" value="Cysteine-rich domain"/>
    <property type="match status" value="4"/>
</dbReference>
<dbReference type="InterPro" id="IPR046349">
    <property type="entry name" value="C1-like_sf"/>
</dbReference>
<dbReference type="InterPro" id="IPR004146">
    <property type="entry name" value="DC1"/>
</dbReference>
<dbReference type="SMART" id="SM00109">
    <property type="entry name" value="C1"/>
    <property type="match status" value="5"/>
</dbReference>
<dbReference type="OrthoDB" id="1036688at2759"/>
<evidence type="ECO:0000256" key="2">
    <source>
        <dbReference type="ARBA" id="ARBA00022737"/>
    </source>
</evidence>